<proteinExistence type="predicted"/>
<evidence type="ECO:0000256" key="1">
    <source>
        <dbReference type="SAM" id="Phobius"/>
    </source>
</evidence>
<organism evidence="2 3">
    <name type="scientific">Basidiobolus ranarum</name>
    <dbReference type="NCBI Taxonomy" id="34480"/>
    <lineage>
        <taxon>Eukaryota</taxon>
        <taxon>Fungi</taxon>
        <taxon>Fungi incertae sedis</taxon>
        <taxon>Zoopagomycota</taxon>
        <taxon>Entomophthoromycotina</taxon>
        <taxon>Basidiobolomycetes</taxon>
        <taxon>Basidiobolales</taxon>
        <taxon>Basidiobolaceae</taxon>
        <taxon>Basidiobolus</taxon>
    </lineage>
</organism>
<gene>
    <name evidence="2" type="ORF">K7432_005841</name>
</gene>
<feature type="transmembrane region" description="Helical" evidence="1">
    <location>
        <begin position="20"/>
        <end position="40"/>
    </location>
</feature>
<keyword evidence="1" id="KW-0812">Transmembrane</keyword>
<keyword evidence="3" id="KW-1185">Reference proteome</keyword>
<evidence type="ECO:0000313" key="2">
    <source>
        <dbReference type="EMBL" id="KAK9765643.1"/>
    </source>
</evidence>
<accession>A0ABR2WVT9</accession>
<reference evidence="2 3" key="1">
    <citation type="submission" date="2023-04" db="EMBL/GenBank/DDBJ databases">
        <title>Genome of Basidiobolus ranarum AG-B5.</title>
        <authorList>
            <person name="Stajich J.E."/>
            <person name="Carter-House D."/>
            <person name="Gryganskyi A."/>
        </authorList>
    </citation>
    <scope>NUCLEOTIDE SEQUENCE [LARGE SCALE GENOMIC DNA]</scope>
    <source>
        <strain evidence="2 3">AG-B5</strain>
    </source>
</reference>
<keyword evidence="1" id="KW-0472">Membrane</keyword>
<dbReference type="EMBL" id="JASJQH010000241">
    <property type="protein sequence ID" value="KAK9765643.1"/>
    <property type="molecule type" value="Genomic_DNA"/>
</dbReference>
<name>A0ABR2WVT9_9FUNG</name>
<keyword evidence="1" id="KW-1133">Transmembrane helix</keyword>
<comment type="caution">
    <text evidence="2">The sequence shown here is derived from an EMBL/GenBank/DDBJ whole genome shotgun (WGS) entry which is preliminary data.</text>
</comment>
<sequence length="73" mass="7822">MTSASTSVFLTSSMTVFPTITITIVFIIIVITVTTSKFVCSSTTSAMAYSLITRILRALKYTGIDSKGCGENE</sequence>
<protein>
    <submittedName>
        <fullName evidence="2">Uncharacterized protein</fullName>
    </submittedName>
</protein>
<evidence type="ECO:0000313" key="3">
    <source>
        <dbReference type="Proteomes" id="UP001479436"/>
    </source>
</evidence>
<dbReference type="Proteomes" id="UP001479436">
    <property type="component" value="Unassembled WGS sequence"/>
</dbReference>